<dbReference type="CDD" id="cd19607">
    <property type="entry name" value="GTA_TIM-barrel-like"/>
    <property type="match status" value="1"/>
</dbReference>
<dbReference type="Proteomes" id="UP000183982">
    <property type="component" value="Unassembled WGS sequence"/>
</dbReference>
<organism evidence="4 5">
    <name type="scientific">Shimia gijangensis</name>
    <dbReference type="NCBI Taxonomy" id="1470563"/>
    <lineage>
        <taxon>Bacteria</taxon>
        <taxon>Pseudomonadati</taxon>
        <taxon>Pseudomonadota</taxon>
        <taxon>Alphaproteobacteria</taxon>
        <taxon>Rhodobacterales</taxon>
        <taxon>Roseobacteraceae</taxon>
    </lineage>
</organism>
<evidence type="ECO:0000313" key="5">
    <source>
        <dbReference type="Proteomes" id="UP000183982"/>
    </source>
</evidence>
<evidence type="ECO:0000313" key="4">
    <source>
        <dbReference type="EMBL" id="SHI85034.1"/>
    </source>
</evidence>
<proteinExistence type="predicted"/>
<dbReference type="EMBL" id="FQZQ01000003">
    <property type="protein sequence ID" value="SHI85034.1"/>
    <property type="molecule type" value="Genomic_DNA"/>
</dbReference>
<dbReference type="RefSeq" id="WP_073249665.1">
    <property type="nucleotide sequence ID" value="NZ_FQZQ01000003.1"/>
</dbReference>
<dbReference type="Gene3D" id="3.20.20.80">
    <property type="entry name" value="Glycosidases"/>
    <property type="match status" value="1"/>
</dbReference>
<dbReference type="STRING" id="1470563.SAMN05444000_103210"/>
<dbReference type="SUPFAM" id="SSF51445">
    <property type="entry name" value="(Trans)glycosidases"/>
    <property type="match status" value="1"/>
</dbReference>
<feature type="domain" description="Tip attachment protein J" evidence="2">
    <location>
        <begin position="800"/>
        <end position="960"/>
    </location>
</feature>
<sequence length="1306" mass="141681">MATLLLSAAGAAIGGSVGGTLAGVSSVAIGRLAGATLGRAIDQQILGTGSDVVDVGRVDRFRVTGTAEGAAVSQLYGRMRISGQVIWTTQFVESVHRSGGGKGMSSQPETAEYSYSVSLAIGLCEGEITSVGRVWADGEEVAPGDLNMRVYKGSADQLPDPLIEAVEGEGLVPAYRGTAYVVMENLPLSGFGNRVPQFTFEVCRPSPAEQPEAEGDIAHGVRAVALVPGTGEYSLATTPVFVSGAVGHSQSANVNSPSGQTDFVTSVEALNEELPNCGAISLVVSWFGNDLRCGDCTIRPKVERKEADGRNMPWRVSGLTRASADEIAQVEDRPVYGGTPTDDSVVEAITHLNGLGKEVMYYPFILMDQLAGNGLPDPWTGNQNQPVLPWRGRITGSMAPGQPGSPDGTAQADAEVAAFFGTASAADFTTVTGSVTYLGPEEWGYRRFILHQAALCALAGGVSAFCIGSEMRSLTQLRGAGGAFPTVLALRNLAAEVRSILGPDTRISYAADWSEYFGYHPQDGSDDVHFHLDPLWADDNIDFIGIDNYMPLSDWRDGEDHIDADWGSIYNPEYLMANVAGGEGYDWYYHSPEAREAQIRTEITDGAHNEPWVYRYKDIGNWWSKRHHNRIGGVRQVLPTSWEPQSKPIVFTEIGCAALDKATNQPNKFLDDKSSESLLPRYSDGRRDEFMQQQYLRAVTEYWARSENNPVSELYLAPMVDMSRAHVWAWDARPYPTFPNNRALWSDGENYAKGHWINGRSTARPLASVVRELCLRVGVSSFDVSDLRGVVRGLAVEDVTDARAALQPLMLRHGFDAVERDGVLHFVMRDGRAPIALDGDLLAVSADLDGTVEKTRGSEAETAGRIRVQFVEADGDFDILAEEAVLADQSTHAVSGSDLPLSLTRAEGRQTAERWLTEARVSRDSVRFALPPSALNIGAGDVVSLAAKDGDALYRVDRVEQADLQILEGVRIEPAVYTPADFEDDSPSTSRFVAPVPVVPLFLDLPLLTGDEVPHAPHLAVTAQPWPGSVAVYDATTDANYGLNTILPRRAVVGTTETILSEAQSGLWDHGEALQVRLVSGALESISQEALLNGGNLAMIGDGSSGNWELFQFRDAELIAPDTWWIRTRLRGQLGSDALMPVAWPIGSYFVLFGSEFSQIEMASSARNIARHYRIGPAQRGYDDPTYEHRIEAFAGNGMRPYAPCHLRTRQMPNGNMDITWIRRTRIDGDGWDLPEVPLGEESERYHLRVIKDGSILTETHVSEPNWSYTLAQRLADGATGGIEISIAQVSARYGAGLFATLPVDV</sequence>
<dbReference type="InterPro" id="IPR025195">
    <property type="entry name" value="GTA_TIM_dom"/>
</dbReference>
<evidence type="ECO:0000259" key="2">
    <source>
        <dbReference type="Pfam" id="PF13550"/>
    </source>
</evidence>
<name>A0A1M6EHT9_9RHOB</name>
<reference evidence="5" key="1">
    <citation type="submission" date="2016-11" db="EMBL/GenBank/DDBJ databases">
        <authorList>
            <person name="Varghese N."/>
            <person name="Submissions S."/>
        </authorList>
    </citation>
    <scope>NUCLEOTIDE SEQUENCE [LARGE SCALE GENOMIC DNA]</scope>
    <source>
        <strain evidence="5">DSM 100564</strain>
    </source>
</reference>
<feature type="domain" description="Rcc01698-like C-terminal" evidence="3">
    <location>
        <begin position="1051"/>
        <end position="1151"/>
    </location>
</feature>
<dbReference type="Pfam" id="PF13550">
    <property type="entry name" value="Phage-tail_3"/>
    <property type="match status" value="1"/>
</dbReference>
<dbReference type="InterPro" id="IPR032876">
    <property type="entry name" value="J_dom"/>
</dbReference>
<dbReference type="InterPro" id="IPR056490">
    <property type="entry name" value="Rcc01698_C"/>
</dbReference>
<keyword evidence="5" id="KW-1185">Reference proteome</keyword>
<gene>
    <name evidence="4" type="ORF">SAMN05444000_103210</name>
</gene>
<dbReference type="Pfam" id="PF23666">
    <property type="entry name" value="Rcc01698_C"/>
    <property type="match status" value="1"/>
</dbReference>
<evidence type="ECO:0000259" key="1">
    <source>
        <dbReference type="Pfam" id="PF13547"/>
    </source>
</evidence>
<dbReference type="OrthoDB" id="8445115at2"/>
<dbReference type="Pfam" id="PF13547">
    <property type="entry name" value="GTA_TIM"/>
    <property type="match status" value="1"/>
</dbReference>
<protein>
    <submittedName>
        <fullName evidence="4">Putative phage tail protein</fullName>
    </submittedName>
</protein>
<feature type="domain" description="GTA TIM-barrel-like" evidence="1">
    <location>
        <begin position="443"/>
        <end position="739"/>
    </location>
</feature>
<evidence type="ECO:0000259" key="3">
    <source>
        <dbReference type="Pfam" id="PF23666"/>
    </source>
</evidence>
<dbReference type="InterPro" id="IPR017853">
    <property type="entry name" value="GH"/>
</dbReference>
<accession>A0A1M6EHT9</accession>